<keyword evidence="2" id="KW-1185">Reference proteome</keyword>
<protein>
    <submittedName>
        <fullName evidence="1">Uncharacterized protein</fullName>
    </submittedName>
</protein>
<dbReference type="EMBL" id="KL197722">
    <property type="protein sequence ID" value="KDQ56453.1"/>
    <property type="molecule type" value="Genomic_DNA"/>
</dbReference>
<name>A0A067PNS7_9AGAM</name>
<dbReference type="InParanoid" id="A0A067PNS7"/>
<sequence>MPSQETRIFSEFDDEDNLDAVNHFDETHSITDSDSSFVSDQPGPGRTLDKALSIMGRHLENALSSISERFGNGPNAAMDHFLVAVGHTLHSRYRWFDRPVRSCKFLRCPPPLSQLLEDVFIDSHFWDVAQICEDRSIVDLCKGLISYLRSDKSGNQLLATYYLTALACCNPGIIPHLVQLGALKALSAVHLQQLLLPKGDQAGSFLLASSRRALVMFSDSTALPVIKEFHLVVDKSRCQREDTCDLSTHSCQLLSDLLGLSLNPETQILVAHHLSSNMGDIFYTNNADILQPKLSLAILAAWVDLALSADPVCSAAFRSLIVRLLVDSVYSSTNDAVLSLFVSLLQRKTQGGNSEFVNFILGGHGRYRYKPNRPTSKPDITHLKQILSQSAHLNHLSISTETFSMLQEIASPSQEMWSTFCRHWTFPGVPPFNLDSIHLRSISSPLRIQLCHHLLSLILHGECSLADIYQIASYDIECHKTLIHLLAKSTTTSEAEADCIATLHETLFSRSTPPLHSLLKNKVRNQWCTGIYQESSTSTSNQSTHSKVMIGHYQYDGYYIEHLGLRSLPAPELLLGHRTSLHWTPVFDFLTQENHQNPVRVTGDGHGRDTFIAGIPSHLRGQVGIFAIGSDLVVPEEWASFSIEQLHILTGCSFNGQLAEVYWYNCGQHRCTNAFTMEECDTLEWIKSAGRGCFECCE</sequence>
<dbReference type="Proteomes" id="UP000027265">
    <property type="component" value="Unassembled WGS sequence"/>
</dbReference>
<evidence type="ECO:0000313" key="2">
    <source>
        <dbReference type="Proteomes" id="UP000027265"/>
    </source>
</evidence>
<dbReference type="HOGENOM" id="CLU_021648_0_0_1"/>
<accession>A0A067PNS7</accession>
<evidence type="ECO:0000313" key="1">
    <source>
        <dbReference type="EMBL" id="KDQ56453.1"/>
    </source>
</evidence>
<dbReference type="AlphaFoldDB" id="A0A067PNS7"/>
<organism evidence="1 2">
    <name type="scientific">Jaapia argillacea MUCL 33604</name>
    <dbReference type="NCBI Taxonomy" id="933084"/>
    <lineage>
        <taxon>Eukaryota</taxon>
        <taxon>Fungi</taxon>
        <taxon>Dikarya</taxon>
        <taxon>Basidiomycota</taxon>
        <taxon>Agaricomycotina</taxon>
        <taxon>Agaricomycetes</taxon>
        <taxon>Agaricomycetidae</taxon>
        <taxon>Jaapiales</taxon>
        <taxon>Jaapiaceae</taxon>
        <taxon>Jaapia</taxon>
    </lineage>
</organism>
<proteinExistence type="predicted"/>
<gene>
    <name evidence="1" type="ORF">JAAARDRAFT_36608</name>
</gene>
<reference evidence="2" key="1">
    <citation type="journal article" date="2014" name="Proc. Natl. Acad. Sci. U.S.A.">
        <title>Extensive sampling of basidiomycete genomes demonstrates inadequacy of the white-rot/brown-rot paradigm for wood decay fungi.</title>
        <authorList>
            <person name="Riley R."/>
            <person name="Salamov A.A."/>
            <person name="Brown D.W."/>
            <person name="Nagy L.G."/>
            <person name="Floudas D."/>
            <person name="Held B.W."/>
            <person name="Levasseur A."/>
            <person name="Lombard V."/>
            <person name="Morin E."/>
            <person name="Otillar R."/>
            <person name="Lindquist E.A."/>
            <person name="Sun H."/>
            <person name="LaButti K.M."/>
            <person name="Schmutz J."/>
            <person name="Jabbour D."/>
            <person name="Luo H."/>
            <person name="Baker S.E."/>
            <person name="Pisabarro A.G."/>
            <person name="Walton J.D."/>
            <person name="Blanchette R.A."/>
            <person name="Henrissat B."/>
            <person name="Martin F."/>
            <person name="Cullen D."/>
            <person name="Hibbett D.S."/>
            <person name="Grigoriev I.V."/>
        </authorList>
    </citation>
    <scope>NUCLEOTIDE SEQUENCE [LARGE SCALE GENOMIC DNA]</scope>
    <source>
        <strain evidence="2">MUCL 33604</strain>
    </source>
</reference>